<gene>
    <name evidence="11" type="ORF">KP509_03G035200</name>
</gene>
<evidence type="ECO:0000256" key="3">
    <source>
        <dbReference type="ARBA" id="ARBA00022679"/>
    </source>
</evidence>
<dbReference type="OrthoDB" id="6513042at2759"/>
<keyword evidence="6 8" id="KW-0943">RNA-mediated gene silencing</keyword>
<evidence type="ECO:0000256" key="5">
    <source>
        <dbReference type="ARBA" id="ARBA00022884"/>
    </source>
</evidence>
<dbReference type="Pfam" id="PF05183">
    <property type="entry name" value="RdRP"/>
    <property type="match status" value="1"/>
</dbReference>
<dbReference type="GO" id="GO:0030422">
    <property type="term" value="P:siRNA processing"/>
    <property type="evidence" value="ECO:0007669"/>
    <property type="project" value="TreeGrafter"/>
</dbReference>
<dbReference type="EC" id="2.7.7.48" evidence="8"/>
<comment type="similarity">
    <text evidence="1 8">Belongs to the RdRP family.</text>
</comment>
<evidence type="ECO:0000256" key="8">
    <source>
        <dbReference type="RuleBase" id="RU363098"/>
    </source>
</evidence>
<keyword evidence="5 8" id="KW-0694">RNA-binding</keyword>
<comment type="catalytic activity">
    <reaction evidence="7 8">
        <text>RNA(n) + a ribonucleoside 5'-triphosphate = RNA(n+1) + diphosphate</text>
        <dbReference type="Rhea" id="RHEA:21248"/>
        <dbReference type="Rhea" id="RHEA-COMP:14527"/>
        <dbReference type="Rhea" id="RHEA-COMP:17342"/>
        <dbReference type="ChEBI" id="CHEBI:33019"/>
        <dbReference type="ChEBI" id="CHEBI:61557"/>
        <dbReference type="ChEBI" id="CHEBI:140395"/>
        <dbReference type="EC" id="2.7.7.48"/>
    </reaction>
</comment>
<dbReference type="PANTHER" id="PTHR23079">
    <property type="entry name" value="RNA-DEPENDENT RNA POLYMERASE"/>
    <property type="match status" value="1"/>
</dbReference>
<evidence type="ECO:0000256" key="7">
    <source>
        <dbReference type="ARBA" id="ARBA00048744"/>
    </source>
</evidence>
<evidence type="ECO:0000256" key="4">
    <source>
        <dbReference type="ARBA" id="ARBA00022695"/>
    </source>
</evidence>
<keyword evidence="3 8" id="KW-0808">Transferase</keyword>
<evidence type="ECO:0000256" key="2">
    <source>
        <dbReference type="ARBA" id="ARBA00022484"/>
    </source>
</evidence>
<dbReference type="InterPro" id="IPR057596">
    <property type="entry name" value="RDRP_core"/>
</dbReference>
<keyword evidence="4 8" id="KW-0548">Nucleotidyltransferase</keyword>
<comment type="caution">
    <text evidence="11">The sequence shown here is derived from an EMBL/GenBank/DDBJ whole genome shotgun (WGS) entry which is preliminary data.</text>
</comment>
<dbReference type="Pfam" id="PF26253">
    <property type="entry name" value="RdRP_head"/>
    <property type="match status" value="1"/>
</dbReference>
<dbReference type="AlphaFoldDB" id="A0A8T2V1T5"/>
<feature type="domain" description="RDRP C-terminal head" evidence="10">
    <location>
        <begin position="872"/>
        <end position="966"/>
    </location>
</feature>
<evidence type="ECO:0000259" key="9">
    <source>
        <dbReference type="Pfam" id="PF05183"/>
    </source>
</evidence>
<sequence>MMNLSPSLCLSTPRNEPFDAVFLYDFEGYDDVFLRAVDTLERNYSPMQCSVTSNESGKNRLSDSGKIIHREGFTPRKLDFNVTLGKKETNFHSFGQEYGSKLATWYEKYAKCSISACPSLEMLEALGELEPEKALLILSHSPKGDWDKAVDLDSLAKFKYMTLSEVDAWLCQMMHMKCKTNWSQQKGNHIVFHGIIDSEGLWSIKGPFFEQSGSPLQRVFGDAGVLRVHFSDHKNMDTVHGYYRRISRQGIWVGLRHYMFFAFKDPKGKKKQCRPGEEMLSVPKCFFVCTESLAKWDLVHAKFHHFQSIHEAQSYLMHIQTVTTNAKKISRLQLSLSQTLPILNLDSTDVNVEIIEDVYCRDKYGDIICDASGKSLIHTDGTGFISQDIAARCPSSVCKGSAKTRLSDGDHPLLLQVRVFREGMVAKGTLLVNLKLPPATIQLRKSMVKVTTDKMIVGPSYNSLEVCGTSRKPGKAKLSPYVALLLIYGGVPESTIMRFAEEELEEIVTTVKNRAAAISAMYSDMGDVCALRMLLANIPMDEPFLRKTLLDMTKSKLLDLSRGRVTIPDTYNFMGSADPTGRLERNQVVILLEHGPLYCPKVLVYKSPGLHVGDVKVFEATWHEDFKDIVGNGKYVIFFSVKGERSVVDEIANSDLDGDQYWCCWNSLIVKEFKPSDVWKNNDTVNKCPGNDEACIKDFRTIHFEAFLRARFKPSQTMGVAANSWQAHMDKYLMLDGNDPEKARLWHVIGQLVDTYYEAVDADKTGKQVSVHDSCRAREWPHYMEKEKEHGNKWIKKDVSYHSTTILGKIYDLVKGESITKDFVKNLESKVVEGSFVNKLFKYPGYEEYVSEWDKKFTSFRCKMAQLLRCKDFDNPNSEIESLFEEYKWELYKAETLIDSPEPIEVVLRKASAIYAVVYGHSQRRLEAMMEGDTAKTEVNLPLQFAWRVAGFALLKLFRENSEHKRAEPIMMEEEVLRQLKVARRERSRATETE</sequence>
<proteinExistence type="inferred from homology"/>
<evidence type="ECO:0000313" key="11">
    <source>
        <dbReference type="EMBL" id="KAH7441372.1"/>
    </source>
</evidence>
<comment type="function">
    <text evidence="8">Probably involved in the RNA silencing pathway and required for the generation of small interfering RNAs (siRNAs).</text>
</comment>
<name>A0A8T2V1T5_CERRI</name>
<protein>
    <recommendedName>
        <fullName evidence="8">RNA-dependent RNA polymerase</fullName>
        <ecNumber evidence="8">2.7.7.48</ecNumber>
    </recommendedName>
</protein>
<dbReference type="OMA" id="MFPHYME"/>
<dbReference type="EMBL" id="CM035408">
    <property type="protein sequence ID" value="KAH7441372.1"/>
    <property type="molecule type" value="Genomic_DNA"/>
</dbReference>
<keyword evidence="2 8" id="KW-0696">RNA-directed RNA polymerase</keyword>
<feature type="domain" description="RDRP core" evidence="9">
    <location>
        <begin position="204"/>
        <end position="812"/>
    </location>
</feature>
<dbReference type="GO" id="GO:0031380">
    <property type="term" value="C:nuclear RNA-directed RNA polymerase complex"/>
    <property type="evidence" value="ECO:0007669"/>
    <property type="project" value="TreeGrafter"/>
</dbReference>
<evidence type="ECO:0000256" key="1">
    <source>
        <dbReference type="ARBA" id="ARBA00005762"/>
    </source>
</evidence>
<keyword evidence="12" id="KW-1185">Reference proteome</keyword>
<dbReference type="GO" id="GO:0003723">
    <property type="term" value="F:RNA binding"/>
    <property type="evidence" value="ECO:0007669"/>
    <property type="project" value="UniProtKB-KW"/>
</dbReference>
<organism evidence="11 12">
    <name type="scientific">Ceratopteris richardii</name>
    <name type="common">Triangle waterfern</name>
    <dbReference type="NCBI Taxonomy" id="49495"/>
    <lineage>
        <taxon>Eukaryota</taxon>
        <taxon>Viridiplantae</taxon>
        <taxon>Streptophyta</taxon>
        <taxon>Embryophyta</taxon>
        <taxon>Tracheophyta</taxon>
        <taxon>Polypodiopsida</taxon>
        <taxon>Polypodiidae</taxon>
        <taxon>Polypodiales</taxon>
        <taxon>Pteridineae</taxon>
        <taxon>Pteridaceae</taxon>
        <taxon>Parkerioideae</taxon>
        <taxon>Ceratopteris</taxon>
    </lineage>
</organism>
<accession>A0A8T2V1T5</accession>
<evidence type="ECO:0000313" key="12">
    <source>
        <dbReference type="Proteomes" id="UP000825935"/>
    </source>
</evidence>
<dbReference type="GO" id="GO:0003968">
    <property type="term" value="F:RNA-directed RNA polymerase activity"/>
    <property type="evidence" value="ECO:0007669"/>
    <property type="project" value="UniProtKB-KW"/>
</dbReference>
<dbReference type="Proteomes" id="UP000825935">
    <property type="component" value="Chromosome 3"/>
</dbReference>
<dbReference type="InterPro" id="IPR007855">
    <property type="entry name" value="RDRP"/>
</dbReference>
<evidence type="ECO:0000256" key="6">
    <source>
        <dbReference type="ARBA" id="ARBA00023158"/>
    </source>
</evidence>
<dbReference type="PANTHER" id="PTHR23079:SF55">
    <property type="entry name" value="RNA-DIRECTED RNA POLYMERASE"/>
    <property type="match status" value="1"/>
</dbReference>
<evidence type="ECO:0000259" key="10">
    <source>
        <dbReference type="Pfam" id="PF26253"/>
    </source>
</evidence>
<reference evidence="11" key="1">
    <citation type="submission" date="2021-08" db="EMBL/GenBank/DDBJ databases">
        <title>WGS assembly of Ceratopteris richardii.</title>
        <authorList>
            <person name="Marchant D.B."/>
            <person name="Chen G."/>
            <person name="Jenkins J."/>
            <person name="Shu S."/>
            <person name="Leebens-Mack J."/>
            <person name="Grimwood J."/>
            <person name="Schmutz J."/>
            <person name="Soltis P."/>
            <person name="Soltis D."/>
            <person name="Chen Z.-H."/>
        </authorList>
    </citation>
    <scope>NUCLEOTIDE SEQUENCE</scope>
    <source>
        <strain evidence="11">Whitten #5841</strain>
        <tissue evidence="11">Leaf</tissue>
    </source>
</reference>
<dbReference type="InterPro" id="IPR058752">
    <property type="entry name" value="RDRP_C_head"/>
</dbReference>